<keyword evidence="2" id="KW-0732">Signal</keyword>
<reference evidence="3" key="1">
    <citation type="submission" date="2025-08" db="UniProtKB">
        <authorList>
            <consortium name="RefSeq"/>
        </authorList>
    </citation>
    <scope>IDENTIFICATION</scope>
    <source>
        <tissue evidence="3">Muscle</tissue>
    </source>
</reference>
<protein>
    <submittedName>
        <fullName evidence="3">Location of vulva defective 1-like</fullName>
    </submittedName>
</protein>
<sequence>MMRIILLLLVTLTGPFSTFTQASTLVVPTAIGSTPQPNLASDSPTFTYTTEVTSPQDAVSMSEPAPEVTEAAATTEEVPMVSTTASVIQSGTPLETTALTDTTQSTEAVPIETTSPEATTVFAEAEMPEKVEDIESKTADEEVEDEGMGTGQLVGIVIGALITVIVVIAVIILLVRRMGQYSP</sequence>
<dbReference type="PANTHER" id="PTHR47390">
    <property type="entry name" value="PODOPLANIN"/>
    <property type="match status" value="1"/>
</dbReference>
<dbReference type="RefSeq" id="XP_018951074.1">
    <property type="nucleotide sequence ID" value="XM_019095529.2"/>
</dbReference>
<name>A0A9Q9ZGD6_CYPCA</name>
<dbReference type="Pfam" id="PF05808">
    <property type="entry name" value="Podoplanin"/>
    <property type="match status" value="1"/>
</dbReference>
<dbReference type="InterPro" id="IPR052684">
    <property type="entry name" value="Podoplanin_domain"/>
</dbReference>
<dbReference type="KEGG" id="ccar:109080471"/>
<feature type="chain" id="PRO_5040205083" evidence="2">
    <location>
        <begin position="23"/>
        <end position="183"/>
    </location>
</feature>
<evidence type="ECO:0000313" key="3">
    <source>
        <dbReference type="RefSeq" id="XP_018951074.1"/>
    </source>
</evidence>
<keyword evidence="1" id="KW-0472">Membrane</keyword>
<accession>A0A9Q9ZGD6</accession>
<dbReference type="GO" id="GO:0007155">
    <property type="term" value="P:cell adhesion"/>
    <property type="evidence" value="ECO:0007669"/>
    <property type="project" value="TreeGrafter"/>
</dbReference>
<dbReference type="GeneID" id="109080471"/>
<keyword evidence="1" id="KW-0812">Transmembrane</keyword>
<evidence type="ECO:0000256" key="1">
    <source>
        <dbReference type="SAM" id="Phobius"/>
    </source>
</evidence>
<dbReference type="GO" id="GO:1901731">
    <property type="term" value="P:positive regulation of platelet aggregation"/>
    <property type="evidence" value="ECO:0007669"/>
    <property type="project" value="TreeGrafter"/>
</dbReference>
<dbReference type="Proteomes" id="UP001155660">
    <property type="component" value="Chromosome B8"/>
</dbReference>
<proteinExistence type="predicted"/>
<feature type="transmembrane region" description="Helical" evidence="1">
    <location>
        <begin position="153"/>
        <end position="175"/>
    </location>
</feature>
<dbReference type="GO" id="GO:0016477">
    <property type="term" value="P:cell migration"/>
    <property type="evidence" value="ECO:0007669"/>
    <property type="project" value="TreeGrafter"/>
</dbReference>
<evidence type="ECO:0000256" key="2">
    <source>
        <dbReference type="SAM" id="SignalP"/>
    </source>
</evidence>
<feature type="signal peptide" evidence="2">
    <location>
        <begin position="1"/>
        <end position="22"/>
    </location>
</feature>
<dbReference type="AlphaFoldDB" id="A0A9Q9ZGD6"/>
<dbReference type="GO" id="GO:0007165">
    <property type="term" value="P:signal transduction"/>
    <property type="evidence" value="ECO:0007669"/>
    <property type="project" value="TreeGrafter"/>
</dbReference>
<organism evidence="3">
    <name type="scientific">Cyprinus carpio</name>
    <name type="common">Common carp</name>
    <dbReference type="NCBI Taxonomy" id="7962"/>
    <lineage>
        <taxon>Eukaryota</taxon>
        <taxon>Metazoa</taxon>
        <taxon>Chordata</taxon>
        <taxon>Craniata</taxon>
        <taxon>Vertebrata</taxon>
        <taxon>Euteleostomi</taxon>
        <taxon>Actinopterygii</taxon>
        <taxon>Neopterygii</taxon>
        <taxon>Teleostei</taxon>
        <taxon>Ostariophysi</taxon>
        <taxon>Cypriniformes</taxon>
        <taxon>Cyprinidae</taxon>
        <taxon>Cyprininae</taxon>
        <taxon>Cyprinus</taxon>
    </lineage>
</organism>
<gene>
    <name evidence="3" type="primary">LOC109080471</name>
</gene>
<dbReference type="PANTHER" id="PTHR47390:SF1">
    <property type="entry name" value="PODOPLANIN"/>
    <property type="match status" value="1"/>
</dbReference>
<dbReference type="OrthoDB" id="8957987at2759"/>
<keyword evidence="1" id="KW-1133">Transmembrane helix</keyword>